<dbReference type="AlphaFoldDB" id="C1DDQ0"/>
<dbReference type="EMBL" id="CP001157">
    <property type="protein sequence ID" value="ACO78021.1"/>
    <property type="molecule type" value="Genomic_DNA"/>
</dbReference>
<dbReference type="KEGG" id="avn:Avin_18080"/>
<reference evidence="1 2" key="1">
    <citation type="journal article" date="2009" name="J. Bacteriol.">
        <title>Genome sequence of Azotobacter vinelandii, an obligate aerobe specialized to support diverse anaerobic metabolic processes.</title>
        <authorList>
            <person name="Setubal J.C."/>
            <person name="dos Santos P."/>
            <person name="Goldman B.S."/>
            <person name="Ertesvag H."/>
            <person name="Espin G."/>
            <person name="Rubio L.M."/>
            <person name="Valla S."/>
            <person name="Almeida N.F."/>
            <person name="Balasubramanian D."/>
            <person name="Cromes L."/>
            <person name="Curatti L."/>
            <person name="Du Z."/>
            <person name="Godsy E."/>
            <person name="Goodner B."/>
            <person name="Hellner-Burris K."/>
            <person name="Hernandez J.A."/>
            <person name="Houmiel K."/>
            <person name="Imperial J."/>
            <person name="Kennedy C."/>
            <person name="Larson T.J."/>
            <person name="Latreille P."/>
            <person name="Ligon L.S."/>
            <person name="Lu J."/>
            <person name="Maerk M."/>
            <person name="Miller N.M."/>
            <person name="Norton S."/>
            <person name="O'Carroll I.P."/>
            <person name="Paulsen I."/>
            <person name="Raulfs E.C."/>
            <person name="Roemer R."/>
            <person name="Rosser J."/>
            <person name="Segura D."/>
            <person name="Slater S."/>
            <person name="Stricklin S.L."/>
            <person name="Studholme D.J."/>
            <person name="Sun J."/>
            <person name="Viana C.J."/>
            <person name="Wallin E."/>
            <person name="Wang B."/>
            <person name="Wheeler C."/>
            <person name="Zhu H."/>
            <person name="Dean D.R."/>
            <person name="Dixon R."/>
            <person name="Wood D."/>
        </authorList>
    </citation>
    <scope>NUCLEOTIDE SEQUENCE [LARGE SCALE GENOMIC DNA]</scope>
    <source>
        <strain evidence="2">DJ / ATCC BAA-1303</strain>
    </source>
</reference>
<name>C1DDQ0_AZOVD</name>
<dbReference type="EnsemblBacteria" id="ACO78021">
    <property type="protein sequence ID" value="ACO78021"/>
    <property type="gene ID" value="Avin_18080"/>
</dbReference>
<evidence type="ECO:0000313" key="1">
    <source>
        <dbReference type="EMBL" id="ACO78021.1"/>
    </source>
</evidence>
<gene>
    <name evidence="1" type="ordered locus">Avin_18080</name>
</gene>
<dbReference type="Proteomes" id="UP000002424">
    <property type="component" value="Chromosome"/>
</dbReference>
<proteinExistence type="predicted"/>
<evidence type="ECO:0000313" key="2">
    <source>
        <dbReference type="Proteomes" id="UP000002424"/>
    </source>
</evidence>
<protein>
    <submittedName>
        <fullName evidence="1">Uncharacterized protein</fullName>
    </submittedName>
</protein>
<accession>C1DDQ0</accession>
<sequence>MLKLDGKFGFSESFGPKVFDFSMSGLICN</sequence>
<keyword evidence="2" id="KW-1185">Reference proteome</keyword>
<organism evidence="1 2">
    <name type="scientific">Azotobacter vinelandii (strain DJ / ATCC BAA-1303)</name>
    <dbReference type="NCBI Taxonomy" id="322710"/>
    <lineage>
        <taxon>Bacteria</taxon>
        <taxon>Pseudomonadati</taxon>
        <taxon>Pseudomonadota</taxon>
        <taxon>Gammaproteobacteria</taxon>
        <taxon>Pseudomonadales</taxon>
        <taxon>Pseudomonadaceae</taxon>
        <taxon>Azotobacter</taxon>
    </lineage>
</organism>
<dbReference type="HOGENOM" id="CLU_3408533_0_0_6"/>